<organism evidence="1 2">
    <name type="scientific">Pistacia integerrima</name>
    <dbReference type="NCBI Taxonomy" id="434235"/>
    <lineage>
        <taxon>Eukaryota</taxon>
        <taxon>Viridiplantae</taxon>
        <taxon>Streptophyta</taxon>
        <taxon>Embryophyta</taxon>
        <taxon>Tracheophyta</taxon>
        <taxon>Spermatophyta</taxon>
        <taxon>Magnoliopsida</taxon>
        <taxon>eudicotyledons</taxon>
        <taxon>Gunneridae</taxon>
        <taxon>Pentapetalae</taxon>
        <taxon>rosids</taxon>
        <taxon>malvids</taxon>
        <taxon>Sapindales</taxon>
        <taxon>Anacardiaceae</taxon>
        <taxon>Pistacia</taxon>
    </lineage>
</organism>
<proteinExistence type="predicted"/>
<dbReference type="Proteomes" id="UP001163603">
    <property type="component" value="Chromosome 4"/>
</dbReference>
<accession>A0ACC0YZA7</accession>
<comment type="caution">
    <text evidence="1">The sequence shown here is derived from an EMBL/GenBank/DDBJ whole genome shotgun (WGS) entry which is preliminary data.</text>
</comment>
<evidence type="ECO:0000313" key="1">
    <source>
        <dbReference type="EMBL" id="KAJ0043069.1"/>
    </source>
</evidence>
<protein>
    <submittedName>
        <fullName evidence="1">Uncharacterized protein</fullName>
    </submittedName>
</protein>
<keyword evidence="2" id="KW-1185">Reference proteome</keyword>
<dbReference type="EMBL" id="CM047739">
    <property type="protein sequence ID" value="KAJ0043069.1"/>
    <property type="molecule type" value="Genomic_DNA"/>
</dbReference>
<gene>
    <name evidence="1" type="ORF">Pint_17399</name>
</gene>
<sequence length="113" mass="11861">MESHKYVIGVLLMLTWAVSVSSITDCPTVTALISSCSTFITYGSPDPFPGSPCCDAITTLNLIADAPDNRPSVCRCLMGLITTYNPNATAIATLPGFCGIHLGFTIGPNTDCN</sequence>
<evidence type="ECO:0000313" key="2">
    <source>
        <dbReference type="Proteomes" id="UP001163603"/>
    </source>
</evidence>
<reference evidence="2" key="1">
    <citation type="journal article" date="2023" name="G3 (Bethesda)">
        <title>Genome assembly and association tests identify interacting loci associated with vigor, precocity, and sex in interspecific pistachio rootstocks.</title>
        <authorList>
            <person name="Palmer W."/>
            <person name="Jacygrad E."/>
            <person name="Sagayaradj S."/>
            <person name="Cavanaugh K."/>
            <person name="Han R."/>
            <person name="Bertier L."/>
            <person name="Beede B."/>
            <person name="Kafkas S."/>
            <person name="Golino D."/>
            <person name="Preece J."/>
            <person name="Michelmore R."/>
        </authorList>
    </citation>
    <scope>NUCLEOTIDE SEQUENCE [LARGE SCALE GENOMIC DNA]</scope>
</reference>
<name>A0ACC0YZA7_9ROSI</name>